<reference evidence="13" key="1">
    <citation type="submission" date="2025-08" db="UniProtKB">
        <authorList>
            <consortium name="RefSeq"/>
        </authorList>
    </citation>
    <scope>IDENTIFICATION</scope>
    <source>
        <tissue evidence="13">Silk gland</tissue>
    </source>
</reference>
<dbReference type="FunFam" id="3.30.70.330:FF:000166">
    <property type="entry name" value="Trna selenocysteine 1-associated protein 1"/>
    <property type="match status" value="1"/>
</dbReference>
<sequence>MKSPKMAMQCQLWMGSLEPNMTESFIMAAFNRLGQRPLAVKVMRNKFTGEPAGYAFVHFQTDEEAIDAMHKLNGKPIPGTFPVVRFRLNTASRETRANMQHEREFSVWVGDLSPDVDDYSLYRVFASKYTSIKTAKVILDNSGYTKGYGFVRFGNEDEQRNALYAMNGYCGLGTKPLKICTAVPKPKSNLTTAQSTSTTSTATYTSGTDYNQYYDPSAYWQNYSAWSGYYGQGEQVTTAAVQPAVASETTPAVAVKTQTDDLVLVDHKKPIDVDHMNNEFLDVNISLWDSLEGSQWFPHDVIEVHS</sequence>
<evidence type="ECO:0000259" key="11">
    <source>
        <dbReference type="PROSITE" id="PS50102"/>
    </source>
</evidence>
<dbReference type="Pfam" id="PF17654">
    <property type="entry name" value="Trnau1ap"/>
    <property type="match status" value="1"/>
</dbReference>
<dbReference type="SMART" id="SM00360">
    <property type="entry name" value="RRM"/>
    <property type="match status" value="2"/>
</dbReference>
<dbReference type="OrthoDB" id="446113at2759"/>
<evidence type="ECO:0000313" key="12">
    <source>
        <dbReference type="Proteomes" id="UP000504629"/>
    </source>
</evidence>
<protein>
    <recommendedName>
        <fullName evidence="9">tRNA selenocysteine-associated protein 1</fullName>
    </recommendedName>
</protein>
<dbReference type="RefSeq" id="XP_028028550.1">
    <property type="nucleotide sequence ID" value="XM_028172749.1"/>
</dbReference>
<dbReference type="Gene3D" id="3.30.70.330">
    <property type="match status" value="2"/>
</dbReference>
<keyword evidence="6 10" id="KW-0694">RNA-binding</keyword>
<keyword evidence="12" id="KW-1185">Reference proteome</keyword>
<keyword evidence="4" id="KW-0963">Cytoplasm</keyword>
<feature type="domain" description="RRM" evidence="11">
    <location>
        <begin position="105"/>
        <end position="184"/>
    </location>
</feature>
<evidence type="ECO:0000256" key="6">
    <source>
        <dbReference type="ARBA" id="ARBA00022884"/>
    </source>
</evidence>
<dbReference type="KEGG" id="bman:114241781"/>
<keyword evidence="8" id="KW-0539">Nucleus</keyword>
<dbReference type="FunFam" id="3.30.70.330:FF:000159">
    <property type="entry name" value="tRNA selenocysteine 1-associated protein 1"/>
    <property type="match status" value="1"/>
</dbReference>
<dbReference type="PROSITE" id="PS50102">
    <property type="entry name" value="RRM"/>
    <property type="match status" value="2"/>
</dbReference>
<gene>
    <name evidence="13" type="primary">LOC114241781</name>
</gene>
<dbReference type="GO" id="GO:0003723">
    <property type="term" value="F:RNA binding"/>
    <property type="evidence" value="ECO:0007669"/>
    <property type="project" value="UniProtKB-UniRule"/>
</dbReference>
<evidence type="ECO:0000256" key="9">
    <source>
        <dbReference type="ARBA" id="ARBA00033477"/>
    </source>
</evidence>
<accession>A0A6J2JG51</accession>
<dbReference type="Proteomes" id="UP000504629">
    <property type="component" value="Unplaced"/>
</dbReference>
<evidence type="ECO:0000256" key="3">
    <source>
        <dbReference type="ARBA" id="ARBA00008920"/>
    </source>
</evidence>
<organism evidence="12 13">
    <name type="scientific">Bombyx mandarina</name>
    <name type="common">Wild silk moth</name>
    <name type="synonym">Wild silkworm</name>
    <dbReference type="NCBI Taxonomy" id="7092"/>
    <lineage>
        <taxon>Eukaryota</taxon>
        <taxon>Metazoa</taxon>
        <taxon>Ecdysozoa</taxon>
        <taxon>Arthropoda</taxon>
        <taxon>Hexapoda</taxon>
        <taxon>Insecta</taxon>
        <taxon>Pterygota</taxon>
        <taxon>Neoptera</taxon>
        <taxon>Endopterygota</taxon>
        <taxon>Lepidoptera</taxon>
        <taxon>Glossata</taxon>
        <taxon>Ditrysia</taxon>
        <taxon>Bombycoidea</taxon>
        <taxon>Bombycidae</taxon>
        <taxon>Bombycinae</taxon>
        <taxon>Bombyx</taxon>
    </lineage>
</organism>
<dbReference type="InterPro" id="IPR040434">
    <property type="entry name" value="TSAP1"/>
</dbReference>
<evidence type="ECO:0000256" key="7">
    <source>
        <dbReference type="ARBA" id="ARBA00022917"/>
    </source>
</evidence>
<dbReference type="InterPro" id="IPR041085">
    <property type="entry name" value="TSAP1_C"/>
</dbReference>
<evidence type="ECO:0000256" key="2">
    <source>
        <dbReference type="ARBA" id="ARBA00004496"/>
    </source>
</evidence>
<keyword evidence="7" id="KW-0648">Protein biosynthesis</keyword>
<dbReference type="GO" id="GO:0005737">
    <property type="term" value="C:cytoplasm"/>
    <property type="evidence" value="ECO:0007669"/>
    <property type="project" value="UniProtKB-SubCell"/>
</dbReference>
<evidence type="ECO:0000256" key="1">
    <source>
        <dbReference type="ARBA" id="ARBA00004123"/>
    </source>
</evidence>
<dbReference type="SUPFAM" id="SSF54928">
    <property type="entry name" value="RNA-binding domain, RBD"/>
    <property type="match status" value="1"/>
</dbReference>
<dbReference type="InterPro" id="IPR035979">
    <property type="entry name" value="RBD_domain_sf"/>
</dbReference>
<comment type="similarity">
    <text evidence="3">Belongs to the RRM TRSPAP family.</text>
</comment>
<dbReference type="GO" id="GO:0005634">
    <property type="term" value="C:nucleus"/>
    <property type="evidence" value="ECO:0007669"/>
    <property type="project" value="UniProtKB-SubCell"/>
</dbReference>
<feature type="domain" description="RRM" evidence="11">
    <location>
        <begin position="10"/>
        <end position="102"/>
    </location>
</feature>
<dbReference type="CDD" id="cd12345">
    <property type="entry name" value="RRM2_SECp43_like"/>
    <property type="match status" value="1"/>
</dbReference>
<dbReference type="Pfam" id="PF00076">
    <property type="entry name" value="RRM_1"/>
    <property type="match status" value="2"/>
</dbReference>
<name>A0A6J2JG51_BOMMA</name>
<dbReference type="InterPro" id="IPR012677">
    <property type="entry name" value="Nucleotide-bd_a/b_plait_sf"/>
</dbReference>
<dbReference type="GO" id="GO:0006412">
    <property type="term" value="P:translation"/>
    <property type="evidence" value="ECO:0007669"/>
    <property type="project" value="UniProtKB-KW"/>
</dbReference>
<evidence type="ECO:0000313" key="13">
    <source>
        <dbReference type="RefSeq" id="XP_028028550.1"/>
    </source>
</evidence>
<dbReference type="InterPro" id="IPR000504">
    <property type="entry name" value="RRM_dom"/>
</dbReference>
<comment type="subcellular location">
    <subcellularLocation>
        <location evidence="2">Cytoplasm</location>
    </subcellularLocation>
    <subcellularLocation>
        <location evidence="1">Nucleus</location>
    </subcellularLocation>
</comment>
<dbReference type="CTD" id="33652"/>
<evidence type="ECO:0000256" key="10">
    <source>
        <dbReference type="PROSITE-ProRule" id="PRU00176"/>
    </source>
</evidence>
<evidence type="ECO:0000256" key="4">
    <source>
        <dbReference type="ARBA" id="ARBA00022490"/>
    </source>
</evidence>
<evidence type="ECO:0000256" key="5">
    <source>
        <dbReference type="ARBA" id="ARBA00022737"/>
    </source>
</evidence>
<dbReference type="GeneID" id="114241781"/>
<proteinExistence type="inferred from homology"/>
<dbReference type="AlphaFoldDB" id="A0A6J2JG51"/>
<keyword evidence="5" id="KW-0677">Repeat</keyword>
<dbReference type="PANTHER" id="PTHR37457:SF3">
    <property type="entry name" value="TRNA SELENOCYSTEINE-ASSOCIATED PROTEIN 1"/>
    <property type="match status" value="1"/>
</dbReference>
<dbReference type="PANTHER" id="PTHR37457">
    <property type="entry name" value="TRNA SELENOCYSTEINE 1-ASSOCIATED PROTEIN 1-RELATED"/>
    <property type="match status" value="1"/>
</dbReference>
<evidence type="ECO:0000256" key="8">
    <source>
        <dbReference type="ARBA" id="ARBA00023242"/>
    </source>
</evidence>